<keyword evidence="4" id="KW-0949">S-adenosyl-L-methionine</keyword>
<dbReference type="Proteomes" id="UP000199051">
    <property type="component" value="Unassembled WGS sequence"/>
</dbReference>
<reference evidence="7" key="1">
    <citation type="submission" date="2016-10" db="EMBL/GenBank/DDBJ databases">
        <authorList>
            <person name="Varghese N."/>
            <person name="Submissions S."/>
        </authorList>
    </citation>
    <scope>NUCLEOTIDE SEQUENCE [LARGE SCALE GENOMIC DNA]</scope>
    <source>
        <strain evidence="7">DSM 44260</strain>
    </source>
</reference>
<protein>
    <recommendedName>
        <fullName evidence="1">site-specific DNA-methyltransferase (adenine-specific)</fullName>
        <ecNumber evidence="1">2.1.1.72</ecNumber>
    </recommendedName>
</protein>
<evidence type="ECO:0000256" key="4">
    <source>
        <dbReference type="ARBA" id="ARBA00022691"/>
    </source>
</evidence>
<evidence type="ECO:0000256" key="3">
    <source>
        <dbReference type="ARBA" id="ARBA00022679"/>
    </source>
</evidence>
<gene>
    <name evidence="6" type="ORF">SAMN04487818_109337</name>
</gene>
<evidence type="ECO:0000313" key="7">
    <source>
        <dbReference type="Proteomes" id="UP000199051"/>
    </source>
</evidence>
<evidence type="ECO:0000256" key="1">
    <source>
        <dbReference type="ARBA" id="ARBA00011900"/>
    </source>
</evidence>
<accession>A0A1H9W4V8</accession>
<evidence type="ECO:0000313" key="6">
    <source>
        <dbReference type="EMBL" id="SES28503.1"/>
    </source>
</evidence>
<dbReference type="EC" id="2.1.1.72" evidence="1"/>
<dbReference type="AlphaFoldDB" id="A0A1H9W4V8"/>
<dbReference type="GO" id="GO:0009307">
    <property type="term" value="P:DNA restriction-modification system"/>
    <property type="evidence" value="ECO:0007669"/>
    <property type="project" value="InterPro"/>
</dbReference>
<evidence type="ECO:0000256" key="5">
    <source>
        <dbReference type="ARBA" id="ARBA00047942"/>
    </source>
</evidence>
<dbReference type="PRINTS" id="PR00505">
    <property type="entry name" value="D12N6MTFRASE"/>
</dbReference>
<dbReference type="STRING" id="155974.SAMN04487818_109337"/>
<dbReference type="GO" id="GO:0009007">
    <property type="term" value="F:site-specific DNA-methyltransferase (adenine-specific) activity"/>
    <property type="evidence" value="ECO:0007669"/>
    <property type="project" value="UniProtKB-EC"/>
</dbReference>
<name>A0A1H9W4V8_9PSEU</name>
<dbReference type="GO" id="GO:0003676">
    <property type="term" value="F:nucleic acid binding"/>
    <property type="evidence" value="ECO:0007669"/>
    <property type="project" value="InterPro"/>
</dbReference>
<dbReference type="GO" id="GO:0032259">
    <property type="term" value="P:methylation"/>
    <property type="evidence" value="ECO:0007669"/>
    <property type="project" value="UniProtKB-KW"/>
</dbReference>
<dbReference type="EMBL" id="FOGI01000009">
    <property type="protein sequence ID" value="SES28503.1"/>
    <property type="molecule type" value="Genomic_DNA"/>
</dbReference>
<keyword evidence="7" id="KW-1185">Reference proteome</keyword>
<dbReference type="RefSeq" id="WP_218150726.1">
    <property type="nucleotide sequence ID" value="NZ_FOGI01000009.1"/>
</dbReference>
<organism evidence="6 7">
    <name type="scientific">Actinokineospora terrae</name>
    <dbReference type="NCBI Taxonomy" id="155974"/>
    <lineage>
        <taxon>Bacteria</taxon>
        <taxon>Bacillati</taxon>
        <taxon>Actinomycetota</taxon>
        <taxon>Actinomycetes</taxon>
        <taxon>Pseudonocardiales</taxon>
        <taxon>Pseudonocardiaceae</taxon>
        <taxon>Actinokineospora</taxon>
    </lineage>
</organism>
<dbReference type="SUPFAM" id="SSF53335">
    <property type="entry name" value="S-adenosyl-L-methionine-dependent methyltransferases"/>
    <property type="match status" value="1"/>
</dbReference>
<keyword evidence="2 6" id="KW-0489">Methyltransferase</keyword>
<dbReference type="Pfam" id="PF02086">
    <property type="entry name" value="MethyltransfD12"/>
    <property type="match status" value="1"/>
</dbReference>
<dbReference type="InterPro" id="IPR002052">
    <property type="entry name" value="DNA_methylase_N6_adenine_CS"/>
</dbReference>
<dbReference type="InterPro" id="IPR029063">
    <property type="entry name" value="SAM-dependent_MTases_sf"/>
</dbReference>
<dbReference type="PROSITE" id="PS00092">
    <property type="entry name" value="N6_MTASE"/>
    <property type="match status" value="1"/>
</dbReference>
<proteinExistence type="predicted"/>
<dbReference type="InterPro" id="IPR012327">
    <property type="entry name" value="MeTrfase_D12"/>
</dbReference>
<comment type="catalytic activity">
    <reaction evidence="5">
        <text>a 2'-deoxyadenosine in DNA + S-adenosyl-L-methionine = an N(6)-methyl-2'-deoxyadenosine in DNA + S-adenosyl-L-homocysteine + H(+)</text>
        <dbReference type="Rhea" id="RHEA:15197"/>
        <dbReference type="Rhea" id="RHEA-COMP:12418"/>
        <dbReference type="Rhea" id="RHEA-COMP:12419"/>
        <dbReference type="ChEBI" id="CHEBI:15378"/>
        <dbReference type="ChEBI" id="CHEBI:57856"/>
        <dbReference type="ChEBI" id="CHEBI:59789"/>
        <dbReference type="ChEBI" id="CHEBI:90615"/>
        <dbReference type="ChEBI" id="CHEBI:90616"/>
        <dbReference type="EC" id="2.1.1.72"/>
    </reaction>
</comment>
<keyword evidence="3 6" id="KW-0808">Transferase</keyword>
<sequence length="375" mass="41582">MAEENPDYPRTQLITYLGNKRGLLAPIDAAVRTVREHLGRPLRILDAFSGSGVVSRALKQHASMLVVNDIEDYARVVSQCYLTNADEVDLPALEELVRDLNRQVDLSPGDGFIRKLYAPADDDHIQPGERVFYTTSNARRLDSYACLIRQAPPHLQPLLLGPLLSAASIHTNTAGLFKGFYKDRATGVGRLGGSGKDALSRIKGEIRLSTPVLSNFSSAVTVLQQDANTLPDVLDELDLAYLDPPYNQHPYGSNYFMLNLLVNYTEPVDISPISGIPTTWRRSAYNIRKRAPALLADLLARIPARFILISANNEGFISPPAMHHLLREAGTVTEFTTQYNAFRGSRNLHSRTLHVTEHLYLVDKACEIQPTAARD</sequence>
<evidence type="ECO:0000256" key="2">
    <source>
        <dbReference type="ARBA" id="ARBA00022603"/>
    </source>
</evidence>